<organism evidence="2 3">
    <name type="scientific">Ornatilinea apprima</name>
    <dbReference type="NCBI Taxonomy" id="1134406"/>
    <lineage>
        <taxon>Bacteria</taxon>
        <taxon>Bacillati</taxon>
        <taxon>Chloroflexota</taxon>
        <taxon>Anaerolineae</taxon>
        <taxon>Anaerolineales</taxon>
        <taxon>Anaerolineaceae</taxon>
        <taxon>Ornatilinea</taxon>
    </lineage>
</organism>
<comment type="caution">
    <text evidence="2">The sequence shown here is derived from an EMBL/GenBank/DDBJ whole genome shotgun (WGS) entry which is preliminary data.</text>
</comment>
<keyword evidence="3" id="KW-1185">Reference proteome</keyword>
<evidence type="ECO:0000256" key="1">
    <source>
        <dbReference type="SAM" id="MobiDB-lite"/>
    </source>
</evidence>
<proteinExistence type="predicted"/>
<name>A0A0P6X5S7_9CHLR</name>
<gene>
    <name evidence="2" type="ORF">ADN00_06640</name>
</gene>
<feature type="region of interest" description="Disordered" evidence="1">
    <location>
        <begin position="53"/>
        <end position="72"/>
    </location>
</feature>
<dbReference type="EMBL" id="LGCL01000018">
    <property type="protein sequence ID" value="KPL78399.1"/>
    <property type="molecule type" value="Genomic_DNA"/>
</dbReference>
<protein>
    <submittedName>
        <fullName evidence="2">Uncharacterized protein</fullName>
    </submittedName>
</protein>
<accession>A0A0P6X5S7</accession>
<reference evidence="2 3" key="1">
    <citation type="submission" date="2015-07" db="EMBL/GenBank/DDBJ databases">
        <title>Genome sequence of Ornatilinea apprima DSM 23815.</title>
        <authorList>
            <person name="Hemp J."/>
            <person name="Ward L.M."/>
            <person name="Pace L.A."/>
            <person name="Fischer W.W."/>
        </authorList>
    </citation>
    <scope>NUCLEOTIDE SEQUENCE [LARGE SCALE GENOMIC DNA]</scope>
    <source>
        <strain evidence="2 3">P3M-1</strain>
    </source>
</reference>
<evidence type="ECO:0000313" key="3">
    <source>
        <dbReference type="Proteomes" id="UP000050417"/>
    </source>
</evidence>
<feature type="compositionally biased region" description="Polar residues" evidence="1">
    <location>
        <begin position="9"/>
        <end position="18"/>
    </location>
</feature>
<sequence>MGKFKEPDSNSFEEPGESNQDKSGAKNLPERVDFDHSMSIDEILDVIEKMSDDYKKSKAKQNDEKEGKENKK</sequence>
<dbReference type="RefSeq" id="WP_075062195.1">
    <property type="nucleotide sequence ID" value="NZ_LGCL01000018.1"/>
</dbReference>
<feature type="region of interest" description="Disordered" evidence="1">
    <location>
        <begin position="1"/>
        <end position="39"/>
    </location>
</feature>
<dbReference type="Proteomes" id="UP000050417">
    <property type="component" value="Unassembled WGS sequence"/>
</dbReference>
<evidence type="ECO:0000313" key="2">
    <source>
        <dbReference type="EMBL" id="KPL78399.1"/>
    </source>
</evidence>
<feature type="compositionally biased region" description="Basic and acidic residues" evidence="1">
    <location>
        <begin position="19"/>
        <end position="39"/>
    </location>
</feature>
<dbReference type="AlphaFoldDB" id="A0A0P6X5S7"/>